<evidence type="ECO:0008006" key="3">
    <source>
        <dbReference type="Google" id="ProtNLM"/>
    </source>
</evidence>
<organism evidence="1 2">
    <name type="scientific">Nephila pilipes</name>
    <name type="common">Giant wood spider</name>
    <name type="synonym">Nephila maculata</name>
    <dbReference type="NCBI Taxonomy" id="299642"/>
    <lineage>
        <taxon>Eukaryota</taxon>
        <taxon>Metazoa</taxon>
        <taxon>Ecdysozoa</taxon>
        <taxon>Arthropoda</taxon>
        <taxon>Chelicerata</taxon>
        <taxon>Arachnida</taxon>
        <taxon>Araneae</taxon>
        <taxon>Araneomorphae</taxon>
        <taxon>Entelegynae</taxon>
        <taxon>Araneoidea</taxon>
        <taxon>Nephilidae</taxon>
        <taxon>Nephila</taxon>
    </lineage>
</organism>
<dbReference type="GO" id="GO:0003676">
    <property type="term" value="F:nucleic acid binding"/>
    <property type="evidence" value="ECO:0007669"/>
    <property type="project" value="InterPro"/>
</dbReference>
<comment type="caution">
    <text evidence="1">The sequence shown here is derived from an EMBL/GenBank/DDBJ whole genome shotgun (WGS) entry which is preliminary data.</text>
</comment>
<dbReference type="InterPro" id="IPR036397">
    <property type="entry name" value="RNaseH_sf"/>
</dbReference>
<name>A0A8X6U118_NEPPI</name>
<dbReference type="EMBL" id="BMAW01020302">
    <property type="protein sequence ID" value="GFT67434.1"/>
    <property type="molecule type" value="Genomic_DNA"/>
</dbReference>
<reference evidence="1" key="1">
    <citation type="submission" date="2020-08" db="EMBL/GenBank/DDBJ databases">
        <title>Multicomponent nature underlies the extraordinary mechanical properties of spider dragline silk.</title>
        <authorList>
            <person name="Kono N."/>
            <person name="Nakamura H."/>
            <person name="Mori M."/>
            <person name="Yoshida Y."/>
            <person name="Ohtoshi R."/>
            <person name="Malay A.D."/>
            <person name="Moran D.A.P."/>
            <person name="Tomita M."/>
            <person name="Numata K."/>
            <person name="Arakawa K."/>
        </authorList>
    </citation>
    <scope>NUCLEOTIDE SEQUENCE</scope>
</reference>
<dbReference type="SUPFAM" id="SSF53098">
    <property type="entry name" value="Ribonuclease H-like"/>
    <property type="match status" value="1"/>
</dbReference>
<evidence type="ECO:0000313" key="1">
    <source>
        <dbReference type="EMBL" id="GFT67434.1"/>
    </source>
</evidence>
<dbReference type="AlphaFoldDB" id="A0A8X6U118"/>
<accession>A0A8X6U118</accession>
<protein>
    <recommendedName>
        <fullName evidence="3">RNase H type-1 domain-containing protein</fullName>
    </recommendedName>
</protein>
<gene>
    <name evidence="1" type="ORF">NPIL_309061</name>
</gene>
<keyword evidence="2" id="KW-1185">Reference proteome</keyword>
<evidence type="ECO:0000313" key="2">
    <source>
        <dbReference type="Proteomes" id="UP000887013"/>
    </source>
</evidence>
<proteinExistence type="predicted"/>
<dbReference type="OrthoDB" id="6433900at2759"/>
<dbReference type="InterPro" id="IPR012337">
    <property type="entry name" value="RNaseH-like_sf"/>
</dbReference>
<dbReference type="Gene3D" id="3.30.420.10">
    <property type="entry name" value="Ribonuclease H-like superfamily/Ribonuclease H"/>
    <property type="match status" value="1"/>
</dbReference>
<dbReference type="Proteomes" id="UP000887013">
    <property type="component" value="Unassembled WGS sequence"/>
</dbReference>
<sequence>MYRQTDKLQTYIEPLESRRDKQTLKFYSKVAISALSNNIHKDYQGTIQCLIKLAELSGSALQLQWIPSHEGVFSNEIADVKARIWTESNQPDIPLTLRTSYNQINTTVDSVTSKTIKDLSKD</sequence>